<comment type="caution">
    <text evidence="1">The sequence shown here is derived from an EMBL/GenBank/DDBJ whole genome shotgun (WGS) entry which is preliminary data.</text>
</comment>
<evidence type="ECO:0000313" key="2">
    <source>
        <dbReference type="Proteomes" id="UP000675121"/>
    </source>
</evidence>
<gene>
    <name evidence="1" type="ORF">R70211_05342</name>
</gene>
<accession>A0A9N8N1J2</accession>
<dbReference type="Proteomes" id="UP000675121">
    <property type="component" value="Unassembled WGS sequence"/>
</dbReference>
<organism evidence="1 2">
    <name type="scientific">Paraburkholderia domus</name>
    <dbReference type="NCBI Taxonomy" id="2793075"/>
    <lineage>
        <taxon>Bacteria</taxon>
        <taxon>Pseudomonadati</taxon>
        <taxon>Pseudomonadota</taxon>
        <taxon>Betaproteobacteria</taxon>
        <taxon>Burkholderiales</taxon>
        <taxon>Burkholderiaceae</taxon>
        <taxon>Paraburkholderia</taxon>
    </lineage>
</organism>
<sequence>MSRGAGNHFDQVELYSEKIISAHKDGNITYADSWNRRS</sequence>
<evidence type="ECO:0000313" key="1">
    <source>
        <dbReference type="EMBL" id="CAE6935088.1"/>
    </source>
</evidence>
<reference evidence="1" key="1">
    <citation type="submission" date="2021-02" db="EMBL/GenBank/DDBJ databases">
        <authorList>
            <person name="Vanwijnsberghe S."/>
        </authorList>
    </citation>
    <scope>NUCLEOTIDE SEQUENCE</scope>
    <source>
        <strain evidence="1">R-70211</strain>
    </source>
</reference>
<dbReference type="EMBL" id="CAJNAS010000016">
    <property type="protein sequence ID" value="CAE6935088.1"/>
    <property type="molecule type" value="Genomic_DNA"/>
</dbReference>
<name>A0A9N8N1J2_9BURK</name>
<dbReference type="AlphaFoldDB" id="A0A9N8N1J2"/>
<proteinExistence type="predicted"/>
<protein>
    <submittedName>
        <fullName evidence="1">Uncharacterized protein</fullName>
    </submittedName>
</protein>
<keyword evidence="2" id="KW-1185">Reference proteome</keyword>